<organism evidence="3">
    <name type="scientific">Brassica oleracea</name>
    <name type="common">Wild cabbage</name>
    <dbReference type="NCBI Taxonomy" id="3712"/>
    <lineage>
        <taxon>Eukaryota</taxon>
        <taxon>Viridiplantae</taxon>
        <taxon>Streptophyta</taxon>
        <taxon>Embryophyta</taxon>
        <taxon>Tracheophyta</taxon>
        <taxon>Spermatophyta</taxon>
        <taxon>Magnoliopsida</taxon>
        <taxon>eudicotyledons</taxon>
        <taxon>Gunneridae</taxon>
        <taxon>Pentapetalae</taxon>
        <taxon>rosids</taxon>
        <taxon>malvids</taxon>
        <taxon>Brassicales</taxon>
        <taxon>Brassicaceae</taxon>
        <taxon>Brassiceae</taxon>
        <taxon>Brassica</taxon>
    </lineage>
</organism>
<keyword evidence="2" id="KW-0472">Membrane</keyword>
<sequence length="90" mass="9854">MNLSLGGSGRPVLPVSDPPLSGENDTSDGSAMTKHGAYAALSYMAALVINLIQFLVWSLFTSMIRDQDCEYEVVDDDDEYDDNTPVEKSY</sequence>
<accession>A0A3P6FS14</accession>
<feature type="region of interest" description="Disordered" evidence="1">
    <location>
        <begin position="1"/>
        <end position="31"/>
    </location>
</feature>
<proteinExistence type="predicted"/>
<gene>
    <name evidence="3" type="ORF">BOLC5T32836H</name>
</gene>
<feature type="transmembrane region" description="Helical" evidence="2">
    <location>
        <begin position="37"/>
        <end position="60"/>
    </location>
</feature>
<protein>
    <submittedName>
        <fullName evidence="3">Uncharacterized protein</fullName>
    </submittedName>
</protein>
<keyword evidence="2" id="KW-1133">Transmembrane helix</keyword>
<name>A0A3P6FS14_BRAOL</name>
<evidence type="ECO:0000256" key="2">
    <source>
        <dbReference type="SAM" id="Phobius"/>
    </source>
</evidence>
<evidence type="ECO:0000256" key="1">
    <source>
        <dbReference type="SAM" id="MobiDB-lite"/>
    </source>
</evidence>
<keyword evidence="2" id="KW-0812">Transmembrane</keyword>
<evidence type="ECO:0000313" key="3">
    <source>
        <dbReference type="EMBL" id="VDD45289.1"/>
    </source>
</evidence>
<reference evidence="3" key="1">
    <citation type="submission" date="2018-11" db="EMBL/GenBank/DDBJ databases">
        <authorList>
            <consortium name="Genoscope - CEA"/>
            <person name="William W."/>
        </authorList>
    </citation>
    <scope>NUCLEOTIDE SEQUENCE</scope>
</reference>
<dbReference type="EMBL" id="LR031877">
    <property type="protein sequence ID" value="VDD45289.1"/>
    <property type="molecule type" value="Genomic_DNA"/>
</dbReference>
<dbReference type="AlphaFoldDB" id="A0A3P6FS14"/>